<evidence type="ECO:0000259" key="12">
    <source>
        <dbReference type="PROSITE" id="PS50051"/>
    </source>
</evidence>
<dbReference type="PRINTS" id="PR01659">
    <property type="entry name" value="MCMPROTEIN3"/>
</dbReference>
<dbReference type="PANTHER" id="PTHR11630">
    <property type="entry name" value="DNA REPLICATION LICENSING FACTOR MCM FAMILY MEMBER"/>
    <property type="match status" value="1"/>
</dbReference>
<dbReference type="EC" id="3.6.4.12" evidence="11"/>
<organism evidence="13">
    <name type="scientific">Trepomonas sp. PC1</name>
    <dbReference type="NCBI Taxonomy" id="1076344"/>
    <lineage>
        <taxon>Eukaryota</taxon>
        <taxon>Metamonada</taxon>
        <taxon>Diplomonadida</taxon>
        <taxon>Hexamitidae</taxon>
        <taxon>Hexamitinae</taxon>
        <taxon>Trepomonas</taxon>
    </lineage>
</organism>
<keyword evidence="6 11" id="KW-0347">Helicase</keyword>
<dbReference type="InterPro" id="IPR008046">
    <property type="entry name" value="Mcm3"/>
</dbReference>
<evidence type="ECO:0000256" key="5">
    <source>
        <dbReference type="ARBA" id="ARBA00022801"/>
    </source>
</evidence>
<evidence type="ECO:0000256" key="3">
    <source>
        <dbReference type="ARBA" id="ARBA00022705"/>
    </source>
</evidence>
<dbReference type="InterPro" id="IPR003593">
    <property type="entry name" value="AAA+_ATPase"/>
</dbReference>
<keyword evidence="3 11" id="KW-0235">DNA replication</keyword>
<gene>
    <name evidence="13" type="ORF">TPC1_17492</name>
</gene>
<dbReference type="InterPro" id="IPR031327">
    <property type="entry name" value="MCM"/>
</dbReference>
<evidence type="ECO:0000256" key="4">
    <source>
        <dbReference type="ARBA" id="ARBA00022741"/>
    </source>
</evidence>
<dbReference type="Pfam" id="PF17207">
    <property type="entry name" value="MCM_OB"/>
    <property type="match status" value="1"/>
</dbReference>
<keyword evidence="7 10" id="KW-0067">ATP-binding</keyword>
<dbReference type="SUPFAM" id="SSF50249">
    <property type="entry name" value="Nucleic acid-binding proteins"/>
    <property type="match status" value="1"/>
</dbReference>
<evidence type="ECO:0000256" key="10">
    <source>
        <dbReference type="RuleBase" id="RU004070"/>
    </source>
</evidence>
<dbReference type="PANTHER" id="PTHR11630:SF46">
    <property type="entry name" value="DNA REPLICATION LICENSING FACTOR MCM3-RELATED"/>
    <property type="match status" value="1"/>
</dbReference>
<dbReference type="EMBL" id="GDID01005588">
    <property type="protein sequence ID" value="JAP91018.1"/>
    <property type="molecule type" value="Transcribed_RNA"/>
</dbReference>
<dbReference type="GO" id="GO:1902975">
    <property type="term" value="P:mitotic DNA replication initiation"/>
    <property type="evidence" value="ECO:0007669"/>
    <property type="project" value="TreeGrafter"/>
</dbReference>
<keyword evidence="5 11" id="KW-0378">Hydrolase</keyword>
<dbReference type="SUPFAM" id="SSF52540">
    <property type="entry name" value="P-loop containing nucleoside triphosphate hydrolases"/>
    <property type="match status" value="1"/>
</dbReference>
<comment type="catalytic activity">
    <reaction evidence="11">
        <text>ATP + H2O = ADP + phosphate + H(+)</text>
        <dbReference type="Rhea" id="RHEA:13065"/>
        <dbReference type="ChEBI" id="CHEBI:15377"/>
        <dbReference type="ChEBI" id="CHEBI:15378"/>
        <dbReference type="ChEBI" id="CHEBI:30616"/>
        <dbReference type="ChEBI" id="CHEBI:43474"/>
        <dbReference type="ChEBI" id="CHEBI:456216"/>
        <dbReference type="EC" id="3.6.4.12"/>
    </reaction>
</comment>
<dbReference type="GO" id="GO:0000727">
    <property type="term" value="P:double-strand break repair via break-induced replication"/>
    <property type="evidence" value="ECO:0007669"/>
    <property type="project" value="TreeGrafter"/>
</dbReference>
<comment type="similarity">
    <text evidence="2 10">Belongs to the MCM family.</text>
</comment>
<dbReference type="InterPro" id="IPR033762">
    <property type="entry name" value="MCM_OB"/>
</dbReference>
<feature type="domain" description="MCM C-terminal AAA(+) ATPase" evidence="12">
    <location>
        <begin position="275"/>
        <end position="478"/>
    </location>
</feature>
<dbReference type="GO" id="GO:0005524">
    <property type="term" value="F:ATP binding"/>
    <property type="evidence" value="ECO:0007669"/>
    <property type="project" value="UniProtKB-UniRule"/>
</dbReference>
<sequence length="724" mass="81765">EPEARQLIAEFDRKTKFKTRYNKEQDTIDFNFDDIIKFSKDLYEKLVSDPLLFLDILQQHVKNTIGPKTQVTISGDPIGHRMCIPRELAADHLCQMFKIVGIVTKTTQPIPTIQTLVSYDVEKKEHFKNSYQDPYTTLSRKDFQQFVPGREENREREYALSTFIQQQRMSVQDCPEHVPQGRIPRSISVMLTQNLVDKAKAGDRVEVVGVLLPAPQYGPADAKPQQIQVFVLAFSVNVIQKTKILKQMIPHSDFQVFLSECQQMQTQGLSKSFPALQLLQSSLSPSIYGHELVKRSIVLQLLGGVRRHIKNTTIRGDINILLIGAPGCGKSQLLRAAMHLQPISISASGRGASGAGLTAAVIIDKNSGSRTLEAGAFVLADGGLLAMDEFDKLQFNDRAAIHEAMEQQTVSISKAGIHATLNARCSVLAAANFVYGGYEEDKSISENINLPDSLLSRFDLVFIVQDNQDFDLQVAQHVVQNHTISEPYSNREQVQKITNTTTQNVDCAFQQISQQHFAVYNKQHKQLFDEFTSLVASNIKQQKFLLTAPFLMNLIKFCREQSDVEPTLSQEAVKAVSQFYVVLRKSEFKGLIVTARALEAMIRISTALAKLSFPPRQVEHEDVVEAYVLIRHSMFGESEHEIRKSIRGQAKPKVGELRYDLFVQAFTEALDESGKNKMTLKELMKKFAVWTKDREHLLEPFKEEEVRGYIGKLAEKMDNLVFDK</sequence>
<feature type="non-terminal residue" evidence="13">
    <location>
        <position position="1"/>
    </location>
</feature>
<dbReference type="SMART" id="SM00350">
    <property type="entry name" value="MCM"/>
    <property type="match status" value="1"/>
</dbReference>
<evidence type="ECO:0000256" key="8">
    <source>
        <dbReference type="ARBA" id="ARBA00023125"/>
    </source>
</evidence>
<evidence type="ECO:0000256" key="9">
    <source>
        <dbReference type="ARBA" id="ARBA00023242"/>
    </source>
</evidence>
<comment type="subcellular location">
    <subcellularLocation>
        <location evidence="1 11">Nucleus</location>
    </subcellularLocation>
</comment>
<dbReference type="InterPro" id="IPR001208">
    <property type="entry name" value="MCM_dom"/>
</dbReference>
<reference evidence="13" key="1">
    <citation type="submission" date="2015-07" db="EMBL/GenBank/DDBJ databases">
        <title>Adaptation to a free-living lifestyle via gene acquisitions in the diplomonad Trepomonas sp. PC1.</title>
        <authorList>
            <person name="Xu F."/>
            <person name="Jerlstrom-Hultqvist J."/>
            <person name="Kolisko M."/>
            <person name="Simpson A.G.B."/>
            <person name="Roger A.J."/>
            <person name="Svard S.G."/>
            <person name="Andersson J.O."/>
        </authorList>
    </citation>
    <scope>NUCLEOTIDE SEQUENCE</scope>
    <source>
        <strain evidence="13">PC1</strain>
    </source>
</reference>
<keyword evidence="8 10" id="KW-0238">DNA-binding</keyword>
<feature type="non-terminal residue" evidence="13">
    <location>
        <position position="724"/>
    </location>
</feature>
<evidence type="ECO:0000256" key="2">
    <source>
        <dbReference type="ARBA" id="ARBA00008010"/>
    </source>
</evidence>
<name>A0A146K3K3_9EUKA</name>
<dbReference type="AlphaFoldDB" id="A0A146K3K3"/>
<accession>A0A146K3K3</accession>
<comment type="subunit">
    <text evidence="11">Component of the MCM2-7 complex.</text>
</comment>
<evidence type="ECO:0000256" key="6">
    <source>
        <dbReference type="ARBA" id="ARBA00022806"/>
    </source>
</evidence>
<evidence type="ECO:0000256" key="11">
    <source>
        <dbReference type="RuleBase" id="RU368061"/>
    </source>
</evidence>
<dbReference type="CDD" id="cd17706">
    <property type="entry name" value="MCM"/>
    <property type="match status" value="1"/>
</dbReference>
<dbReference type="Gene3D" id="3.40.50.300">
    <property type="entry name" value="P-loop containing nucleotide triphosphate hydrolases"/>
    <property type="match status" value="1"/>
</dbReference>
<dbReference type="GO" id="GO:0016787">
    <property type="term" value="F:hydrolase activity"/>
    <property type="evidence" value="ECO:0007669"/>
    <property type="project" value="UniProtKB-KW"/>
</dbReference>
<dbReference type="PRINTS" id="PR01657">
    <property type="entry name" value="MCMFAMILY"/>
</dbReference>
<proteinExistence type="inferred from homology"/>
<comment type="function">
    <text evidence="11">Acts as component of the MCM2-7 complex (MCM complex) which is the replicative helicase essential for 'once per cell cycle' DNA replication initiation and elongation in eukaryotic cells. The active ATPase sites in the MCM2-7 ring are formed through the interaction surfaces of two neighboring subunits such that a critical structure of a conserved arginine finger motif is provided in trans relative to the ATP-binding site of the Walker A box of the adjacent subunit. The six ATPase active sites, however, are likely to contribute differentially to the complex helicase activity.</text>
</comment>
<keyword evidence="4 10" id="KW-0547">Nucleotide-binding</keyword>
<dbReference type="SMART" id="SM00382">
    <property type="entry name" value="AAA"/>
    <property type="match status" value="1"/>
</dbReference>
<dbReference type="InterPro" id="IPR012340">
    <property type="entry name" value="NA-bd_OB-fold"/>
</dbReference>
<dbReference type="GO" id="GO:0006271">
    <property type="term" value="P:DNA strand elongation involved in DNA replication"/>
    <property type="evidence" value="ECO:0007669"/>
    <property type="project" value="TreeGrafter"/>
</dbReference>
<evidence type="ECO:0000256" key="1">
    <source>
        <dbReference type="ARBA" id="ARBA00004123"/>
    </source>
</evidence>
<dbReference type="InterPro" id="IPR027417">
    <property type="entry name" value="P-loop_NTPase"/>
</dbReference>
<dbReference type="GO" id="GO:0005634">
    <property type="term" value="C:nucleus"/>
    <property type="evidence" value="ECO:0007669"/>
    <property type="project" value="UniProtKB-SubCell"/>
</dbReference>
<evidence type="ECO:0000256" key="7">
    <source>
        <dbReference type="ARBA" id="ARBA00022840"/>
    </source>
</evidence>
<dbReference type="PROSITE" id="PS50051">
    <property type="entry name" value="MCM_2"/>
    <property type="match status" value="1"/>
</dbReference>
<evidence type="ECO:0000313" key="13">
    <source>
        <dbReference type="EMBL" id="JAP91018.1"/>
    </source>
</evidence>
<dbReference type="Pfam" id="PF17855">
    <property type="entry name" value="MCM_lid"/>
    <property type="match status" value="1"/>
</dbReference>
<dbReference type="GO" id="GO:0042555">
    <property type="term" value="C:MCM complex"/>
    <property type="evidence" value="ECO:0007669"/>
    <property type="project" value="UniProtKB-UniRule"/>
</dbReference>
<dbReference type="GO" id="GO:0017116">
    <property type="term" value="F:single-stranded DNA helicase activity"/>
    <property type="evidence" value="ECO:0007669"/>
    <property type="project" value="TreeGrafter"/>
</dbReference>
<keyword evidence="9 11" id="KW-0539">Nucleus</keyword>
<dbReference type="Gene3D" id="2.40.50.140">
    <property type="entry name" value="Nucleic acid-binding proteins"/>
    <property type="match status" value="1"/>
</dbReference>
<dbReference type="InterPro" id="IPR041562">
    <property type="entry name" value="MCM_lid"/>
</dbReference>
<dbReference type="GO" id="GO:0003697">
    <property type="term" value="F:single-stranded DNA binding"/>
    <property type="evidence" value="ECO:0007669"/>
    <property type="project" value="TreeGrafter"/>
</dbReference>
<dbReference type="Pfam" id="PF00493">
    <property type="entry name" value="MCM"/>
    <property type="match status" value="1"/>
</dbReference>
<protein>
    <recommendedName>
        <fullName evidence="11">DNA replication licensing factor MCM3</fullName>
        <ecNumber evidence="11">3.6.4.12</ecNumber>
    </recommendedName>
</protein>
<dbReference type="Gene3D" id="2.20.28.10">
    <property type="match status" value="1"/>
</dbReference>